<evidence type="ECO:0000259" key="2">
    <source>
        <dbReference type="Pfam" id="PF01337"/>
    </source>
</evidence>
<protein>
    <submittedName>
        <fullName evidence="3">Ribonuclease inhibitor</fullName>
    </submittedName>
</protein>
<dbReference type="EMBL" id="JAFBFC010000002">
    <property type="protein sequence ID" value="MBM7702382.1"/>
    <property type="molecule type" value="Genomic_DNA"/>
</dbReference>
<sequence>MRELIINGKALYSMAELHDYLKTNLDFPDYYGENLDALFDCLTGHVGLPLAIKWLHFEESVQKIGQQATFAADTIRDAAAEVEGLTFKVE</sequence>
<dbReference type="SUPFAM" id="SSF52038">
    <property type="entry name" value="Barstar-related"/>
    <property type="match status" value="1"/>
</dbReference>
<evidence type="ECO:0000313" key="4">
    <source>
        <dbReference type="Proteomes" id="UP000809829"/>
    </source>
</evidence>
<dbReference type="InterPro" id="IPR035905">
    <property type="entry name" value="Barstar-like_sf"/>
</dbReference>
<dbReference type="Pfam" id="PF01337">
    <property type="entry name" value="Barstar"/>
    <property type="match status" value="1"/>
</dbReference>
<accession>A0ABS2QTQ5</accession>
<dbReference type="Gene3D" id="3.30.370.10">
    <property type="entry name" value="Barstar-like"/>
    <property type="match status" value="1"/>
</dbReference>
<dbReference type="RefSeq" id="WP_205185291.1">
    <property type="nucleotide sequence ID" value="NZ_JAFBFC010000002.1"/>
</dbReference>
<dbReference type="InterPro" id="IPR000468">
    <property type="entry name" value="Barstar"/>
</dbReference>
<feature type="domain" description="Barstar (barnase inhibitor)" evidence="2">
    <location>
        <begin position="1"/>
        <end position="88"/>
    </location>
</feature>
<evidence type="ECO:0000256" key="1">
    <source>
        <dbReference type="ARBA" id="ARBA00006845"/>
    </source>
</evidence>
<gene>
    <name evidence="3" type="ORF">JOC83_001216</name>
</gene>
<keyword evidence="4" id="KW-1185">Reference proteome</keyword>
<evidence type="ECO:0000313" key="3">
    <source>
        <dbReference type="EMBL" id="MBM7702382.1"/>
    </source>
</evidence>
<reference evidence="3 4" key="1">
    <citation type="submission" date="2021-01" db="EMBL/GenBank/DDBJ databases">
        <title>Genomic Encyclopedia of Type Strains, Phase IV (KMG-IV): sequencing the most valuable type-strain genomes for metagenomic binning, comparative biology and taxonomic classification.</title>
        <authorList>
            <person name="Goeker M."/>
        </authorList>
    </citation>
    <scope>NUCLEOTIDE SEQUENCE [LARGE SCALE GENOMIC DNA]</scope>
    <source>
        <strain evidence="3 4">DSM 104297</strain>
    </source>
</reference>
<organism evidence="3 4">
    <name type="scientific">Priestia iocasae</name>
    <dbReference type="NCBI Taxonomy" id="2291674"/>
    <lineage>
        <taxon>Bacteria</taxon>
        <taxon>Bacillati</taxon>
        <taxon>Bacillota</taxon>
        <taxon>Bacilli</taxon>
        <taxon>Bacillales</taxon>
        <taxon>Bacillaceae</taxon>
        <taxon>Priestia</taxon>
    </lineage>
</organism>
<dbReference type="Proteomes" id="UP000809829">
    <property type="component" value="Unassembled WGS sequence"/>
</dbReference>
<comment type="similarity">
    <text evidence="1">Belongs to the barstar family.</text>
</comment>
<proteinExistence type="inferred from homology"/>
<name>A0ABS2QTQ5_9BACI</name>
<comment type="caution">
    <text evidence="3">The sequence shown here is derived from an EMBL/GenBank/DDBJ whole genome shotgun (WGS) entry which is preliminary data.</text>
</comment>